<gene>
    <name evidence="2" type="ORF">C1SCF055_LOCUS8647</name>
</gene>
<proteinExistence type="predicted"/>
<dbReference type="EMBL" id="CAMXCT020000586">
    <property type="protein sequence ID" value="CAL1134165.1"/>
    <property type="molecule type" value="Genomic_DNA"/>
</dbReference>
<dbReference type="SUPFAM" id="SSF48403">
    <property type="entry name" value="Ankyrin repeat"/>
    <property type="match status" value="1"/>
</dbReference>
<evidence type="ECO:0000313" key="4">
    <source>
        <dbReference type="Proteomes" id="UP001152797"/>
    </source>
</evidence>
<name>A0A9P1BWF7_9DINO</name>
<keyword evidence="4" id="KW-1185">Reference proteome</keyword>
<dbReference type="EMBL" id="CAMXCT010000586">
    <property type="protein sequence ID" value="CAI3980790.1"/>
    <property type="molecule type" value="Genomic_DNA"/>
</dbReference>
<evidence type="ECO:0000256" key="1">
    <source>
        <dbReference type="SAM" id="MobiDB-lite"/>
    </source>
</evidence>
<evidence type="ECO:0000313" key="3">
    <source>
        <dbReference type="EMBL" id="CAL4768102.1"/>
    </source>
</evidence>
<organism evidence="2">
    <name type="scientific">Cladocopium goreaui</name>
    <dbReference type="NCBI Taxonomy" id="2562237"/>
    <lineage>
        <taxon>Eukaryota</taxon>
        <taxon>Sar</taxon>
        <taxon>Alveolata</taxon>
        <taxon>Dinophyceae</taxon>
        <taxon>Suessiales</taxon>
        <taxon>Symbiodiniaceae</taxon>
        <taxon>Cladocopium</taxon>
    </lineage>
</organism>
<sequence length="214" mass="24395">MVIQLCVCESWKPEVEAVDDAPGFPGDCQFDVKVSSKPEFILSDDIPSFDGNNKKGQGEDEGVIHTVGFETRQKRRKTRQELVQRFLQFYGFPDLDTPKSVRRESGEEEVYPLHMAAELGDVAVLGALLLAHVDPDQRSSWDRTAYELAVLNNRNRSHFEAIECLRSRDKWSGQMSWTIPKLSVHEFKKMLKESQLNEPSEPSELSELNESQLP</sequence>
<dbReference type="EMBL" id="CAMXCT030000586">
    <property type="protein sequence ID" value="CAL4768102.1"/>
    <property type="molecule type" value="Genomic_DNA"/>
</dbReference>
<dbReference type="Proteomes" id="UP001152797">
    <property type="component" value="Unassembled WGS sequence"/>
</dbReference>
<evidence type="ECO:0000313" key="2">
    <source>
        <dbReference type="EMBL" id="CAI3980790.1"/>
    </source>
</evidence>
<comment type="caution">
    <text evidence="2">The sequence shown here is derived from an EMBL/GenBank/DDBJ whole genome shotgun (WGS) entry which is preliminary data.</text>
</comment>
<feature type="region of interest" description="Disordered" evidence="1">
    <location>
        <begin position="193"/>
        <end position="214"/>
    </location>
</feature>
<dbReference type="Gene3D" id="1.25.40.20">
    <property type="entry name" value="Ankyrin repeat-containing domain"/>
    <property type="match status" value="1"/>
</dbReference>
<dbReference type="AlphaFoldDB" id="A0A9P1BWF7"/>
<reference evidence="3 4" key="2">
    <citation type="submission" date="2024-05" db="EMBL/GenBank/DDBJ databases">
        <authorList>
            <person name="Chen Y."/>
            <person name="Shah S."/>
            <person name="Dougan E. K."/>
            <person name="Thang M."/>
            <person name="Chan C."/>
        </authorList>
    </citation>
    <scope>NUCLEOTIDE SEQUENCE [LARGE SCALE GENOMIC DNA]</scope>
</reference>
<dbReference type="InterPro" id="IPR036770">
    <property type="entry name" value="Ankyrin_rpt-contain_sf"/>
</dbReference>
<protein>
    <submittedName>
        <fullName evidence="3">NADPH-dependent diflavin oxidoreductase 1</fullName>
    </submittedName>
</protein>
<reference evidence="2" key="1">
    <citation type="submission" date="2022-10" db="EMBL/GenBank/DDBJ databases">
        <authorList>
            <person name="Chen Y."/>
            <person name="Dougan E. K."/>
            <person name="Chan C."/>
            <person name="Rhodes N."/>
            <person name="Thang M."/>
        </authorList>
    </citation>
    <scope>NUCLEOTIDE SEQUENCE</scope>
</reference>
<accession>A0A9P1BWF7</accession>